<dbReference type="Proteomes" id="UP000734854">
    <property type="component" value="Unassembled WGS sequence"/>
</dbReference>
<dbReference type="GO" id="GO:0005737">
    <property type="term" value="C:cytoplasm"/>
    <property type="evidence" value="ECO:0007669"/>
    <property type="project" value="TreeGrafter"/>
</dbReference>
<evidence type="ECO:0008006" key="6">
    <source>
        <dbReference type="Google" id="ProtNLM"/>
    </source>
</evidence>
<proteinExistence type="predicted"/>
<dbReference type="PANTHER" id="PTHR10188:SF8">
    <property type="entry name" value="THREONINE ASPARTASE 1"/>
    <property type="match status" value="1"/>
</dbReference>
<dbReference type="InterPro" id="IPR000246">
    <property type="entry name" value="Peptidase_T2"/>
</dbReference>
<dbReference type="Gene3D" id="3.60.20.30">
    <property type="entry name" value="(Glycosyl)asparaginase"/>
    <property type="match status" value="1"/>
</dbReference>
<dbReference type="Pfam" id="PF01112">
    <property type="entry name" value="Asparaginase_2"/>
    <property type="match status" value="1"/>
</dbReference>
<feature type="site" description="Cleavage; by autolysis" evidence="3">
    <location>
        <begin position="12"/>
        <end position="13"/>
    </location>
</feature>
<dbReference type="GO" id="GO:0004298">
    <property type="term" value="F:threonine-type endopeptidase activity"/>
    <property type="evidence" value="ECO:0007669"/>
    <property type="project" value="TreeGrafter"/>
</dbReference>
<evidence type="ECO:0000256" key="1">
    <source>
        <dbReference type="ARBA" id="ARBA00011601"/>
    </source>
</evidence>
<keyword evidence="5" id="KW-1185">Reference proteome</keyword>
<evidence type="ECO:0000256" key="3">
    <source>
        <dbReference type="PIRSR" id="PIRSR600246-3"/>
    </source>
</evidence>
<name>A0A8J5C8Z4_ZINOF</name>
<reference evidence="4 5" key="1">
    <citation type="submission" date="2020-08" db="EMBL/GenBank/DDBJ databases">
        <title>Plant Genome Project.</title>
        <authorList>
            <person name="Zhang R.-G."/>
        </authorList>
    </citation>
    <scope>NUCLEOTIDE SEQUENCE [LARGE SCALE GENOMIC DNA]</scope>
    <source>
        <tissue evidence="4">Rhizome</tissue>
    </source>
</reference>
<dbReference type="PANTHER" id="PTHR10188">
    <property type="entry name" value="L-ASPARAGINASE"/>
    <property type="match status" value="1"/>
</dbReference>
<sequence length="110" mass="11410">MKTDEKEDFIADTVGAVCIDTNGNIASGASSGGIALKLMLKDMIMALWILIEVDGRVGLAAMYGSGCWAAMRDPFGGTCVVGCCATGVGECLIKGFAARECCVSSSLYVR</sequence>
<dbReference type="InterPro" id="IPR029055">
    <property type="entry name" value="Ntn_hydrolases_N"/>
</dbReference>
<dbReference type="SUPFAM" id="SSF56235">
    <property type="entry name" value="N-terminal nucleophile aminohydrolases (Ntn hydrolases)"/>
    <property type="match status" value="1"/>
</dbReference>
<dbReference type="EMBL" id="JACMSC010000022">
    <property type="protein sequence ID" value="KAG6468527.1"/>
    <property type="molecule type" value="Genomic_DNA"/>
</dbReference>
<dbReference type="GO" id="GO:0051604">
    <property type="term" value="P:protein maturation"/>
    <property type="evidence" value="ECO:0007669"/>
    <property type="project" value="TreeGrafter"/>
</dbReference>
<dbReference type="AlphaFoldDB" id="A0A8J5C8Z4"/>
<gene>
    <name evidence="4" type="ORF">ZIOFF_073215</name>
</gene>
<feature type="active site" description="Nucleophile" evidence="2">
    <location>
        <position position="13"/>
    </location>
</feature>
<comment type="subunit">
    <text evidence="1">Heterotetramer of two alpha and two beta chains arranged as a dimer of alpha/beta heterodimers.</text>
</comment>
<protein>
    <recommendedName>
        <fullName evidence="6">L-asparaginase</fullName>
    </recommendedName>
</protein>
<accession>A0A8J5C8Z4</accession>
<evidence type="ECO:0000313" key="5">
    <source>
        <dbReference type="Proteomes" id="UP000734854"/>
    </source>
</evidence>
<evidence type="ECO:0000313" key="4">
    <source>
        <dbReference type="EMBL" id="KAG6468527.1"/>
    </source>
</evidence>
<organism evidence="4 5">
    <name type="scientific">Zingiber officinale</name>
    <name type="common">Ginger</name>
    <name type="synonym">Amomum zingiber</name>
    <dbReference type="NCBI Taxonomy" id="94328"/>
    <lineage>
        <taxon>Eukaryota</taxon>
        <taxon>Viridiplantae</taxon>
        <taxon>Streptophyta</taxon>
        <taxon>Embryophyta</taxon>
        <taxon>Tracheophyta</taxon>
        <taxon>Spermatophyta</taxon>
        <taxon>Magnoliopsida</taxon>
        <taxon>Liliopsida</taxon>
        <taxon>Zingiberales</taxon>
        <taxon>Zingiberaceae</taxon>
        <taxon>Zingiber</taxon>
    </lineage>
</organism>
<evidence type="ECO:0000256" key="2">
    <source>
        <dbReference type="PIRSR" id="PIRSR600246-1"/>
    </source>
</evidence>
<comment type="caution">
    <text evidence="4">The sequence shown here is derived from an EMBL/GenBank/DDBJ whole genome shotgun (WGS) entry which is preliminary data.</text>
</comment>